<dbReference type="SUPFAM" id="SSF51905">
    <property type="entry name" value="FAD/NAD(P)-binding domain"/>
    <property type="match status" value="1"/>
</dbReference>
<dbReference type="PANTHER" id="PTHR43876">
    <property type="entry name" value="UBIQUINONE BIOSYNTHESIS MONOOXYGENASE COQ6, MITOCHONDRIAL"/>
    <property type="match status" value="1"/>
</dbReference>
<protein>
    <submittedName>
        <fullName evidence="10">UbiH/UbiF family hydroxylase</fullName>
    </submittedName>
</protein>
<dbReference type="PRINTS" id="PR00420">
    <property type="entry name" value="RNGMNOXGNASE"/>
</dbReference>
<keyword evidence="7" id="KW-0503">Monooxygenase</keyword>
<evidence type="ECO:0000256" key="1">
    <source>
        <dbReference type="ARBA" id="ARBA00001974"/>
    </source>
</evidence>
<dbReference type="NCBIfam" id="NF005691">
    <property type="entry name" value="PRK07494.1"/>
    <property type="match status" value="1"/>
</dbReference>
<dbReference type="InterPro" id="IPR051205">
    <property type="entry name" value="UbiH/COQ6_monooxygenase"/>
</dbReference>
<feature type="region of interest" description="Disordered" evidence="8">
    <location>
        <begin position="1"/>
        <end position="21"/>
    </location>
</feature>
<dbReference type="GO" id="GO:0006744">
    <property type="term" value="P:ubiquinone biosynthetic process"/>
    <property type="evidence" value="ECO:0007669"/>
    <property type="project" value="InterPro"/>
</dbReference>
<evidence type="ECO:0000256" key="4">
    <source>
        <dbReference type="ARBA" id="ARBA00022630"/>
    </source>
</evidence>
<dbReference type="InterPro" id="IPR002938">
    <property type="entry name" value="FAD-bd"/>
</dbReference>
<accession>A0AAU7JLC8</accession>
<gene>
    <name evidence="10" type="ORF">ABEG18_09680</name>
</gene>
<dbReference type="Pfam" id="PF01494">
    <property type="entry name" value="FAD_binding_3"/>
    <property type="match status" value="1"/>
</dbReference>
<evidence type="ECO:0000313" key="10">
    <source>
        <dbReference type="EMBL" id="XBO41007.1"/>
    </source>
</evidence>
<dbReference type="PANTHER" id="PTHR43876:SF7">
    <property type="entry name" value="UBIQUINONE BIOSYNTHESIS MONOOXYGENASE COQ6, MITOCHONDRIAL"/>
    <property type="match status" value="1"/>
</dbReference>
<name>A0AAU7JLC8_9HYPH</name>
<evidence type="ECO:0000259" key="9">
    <source>
        <dbReference type="Pfam" id="PF01494"/>
    </source>
</evidence>
<dbReference type="GO" id="GO:0016705">
    <property type="term" value="F:oxidoreductase activity, acting on paired donors, with incorporation or reduction of molecular oxygen"/>
    <property type="evidence" value="ECO:0007669"/>
    <property type="project" value="InterPro"/>
</dbReference>
<dbReference type="AlphaFoldDB" id="A0AAU7JLC8"/>
<dbReference type="GO" id="GO:0004497">
    <property type="term" value="F:monooxygenase activity"/>
    <property type="evidence" value="ECO:0007669"/>
    <property type="project" value="UniProtKB-KW"/>
</dbReference>
<proteinExistence type="inferred from homology"/>
<evidence type="ECO:0000256" key="6">
    <source>
        <dbReference type="ARBA" id="ARBA00023002"/>
    </source>
</evidence>
<dbReference type="InterPro" id="IPR010971">
    <property type="entry name" value="UbiH/COQ6"/>
</dbReference>
<dbReference type="RefSeq" id="WP_406857860.1">
    <property type="nucleotide sequence ID" value="NZ_CP157484.1"/>
</dbReference>
<dbReference type="NCBIfam" id="TIGR01988">
    <property type="entry name" value="Ubi-OHases"/>
    <property type="match status" value="1"/>
</dbReference>
<comment type="similarity">
    <text evidence="3">Belongs to the UbiH/COQ6 family.</text>
</comment>
<comment type="cofactor">
    <cofactor evidence="1">
        <name>FAD</name>
        <dbReference type="ChEBI" id="CHEBI:57692"/>
    </cofactor>
</comment>
<evidence type="ECO:0000256" key="2">
    <source>
        <dbReference type="ARBA" id="ARBA00004749"/>
    </source>
</evidence>
<comment type="pathway">
    <text evidence="2">Cofactor biosynthesis; ubiquinone biosynthesis.</text>
</comment>
<keyword evidence="6" id="KW-0560">Oxidoreductase</keyword>
<organism evidence="10">
    <name type="scientific">Alsobacter sp. KACC 23698</name>
    <dbReference type="NCBI Taxonomy" id="3149229"/>
    <lineage>
        <taxon>Bacteria</taxon>
        <taxon>Pseudomonadati</taxon>
        <taxon>Pseudomonadota</taxon>
        <taxon>Alphaproteobacteria</taxon>
        <taxon>Hyphomicrobiales</taxon>
        <taxon>Alsobacteraceae</taxon>
        <taxon>Alsobacter</taxon>
    </lineage>
</organism>
<dbReference type="EMBL" id="CP157484">
    <property type="protein sequence ID" value="XBO41007.1"/>
    <property type="molecule type" value="Genomic_DNA"/>
</dbReference>
<evidence type="ECO:0000256" key="7">
    <source>
        <dbReference type="ARBA" id="ARBA00023033"/>
    </source>
</evidence>
<reference evidence="10" key="1">
    <citation type="submission" date="2024-05" db="EMBL/GenBank/DDBJ databases">
        <authorList>
            <person name="Kim S."/>
            <person name="Heo J."/>
            <person name="Choi H."/>
            <person name="Choi Y."/>
            <person name="Kwon S.-W."/>
            <person name="Kim Y."/>
        </authorList>
    </citation>
    <scope>NUCLEOTIDE SEQUENCE</scope>
    <source>
        <strain evidence="10">KACC 23698</strain>
    </source>
</reference>
<keyword evidence="4" id="KW-0285">Flavoprotein</keyword>
<evidence type="ECO:0000256" key="5">
    <source>
        <dbReference type="ARBA" id="ARBA00022827"/>
    </source>
</evidence>
<dbReference type="Gene3D" id="3.50.50.60">
    <property type="entry name" value="FAD/NAD(P)-binding domain"/>
    <property type="match status" value="2"/>
</dbReference>
<keyword evidence="5" id="KW-0274">FAD</keyword>
<dbReference type="GO" id="GO:0071949">
    <property type="term" value="F:FAD binding"/>
    <property type="evidence" value="ECO:0007669"/>
    <property type="project" value="InterPro"/>
</dbReference>
<evidence type="ECO:0000256" key="3">
    <source>
        <dbReference type="ARBA" id="ARBA00005349"/>
    </source>
</evidence>
<feature type="domain" description="FAD-binding" evidence="9">
    <location>
        <begin position="26"/>
        <end position="356"/>
    </location>
</feature>
<evidence type="ECO:0000256" key="8">
    <source>
        <dbReference type="SAM" id="MobiDB-lite"/>
    </source>
</evidence>
<sequence length="405" mass="41571">MNGSPADQLHPGPSAPGAGSTGRRRVEIAVVGAGAVGLAAAIALAKAGWEVALVGPTGARPDGRTVALMEGSLQFLMSIGAWDALEPLASPLAVLTIVDDTGGLLRAPPVSFHAGEIGLDAFGQNIESAALTQALAEEAARVPGLTRTDDAVASVRLGDDRAELALRSGAAIEADLVVGADGRESVVRAAAGLHERSWSYNQTALTAILSHARPHKDASTEFHTREGPFTLVPMAGRRSSLVWLAAPERARALAGLSDPEFALAAEKQCHSMLGPMTVAGPRGVVAMSGMAVEGFSGRRCVIIGEAAHVFPPIGAQGLNLGLRDVADLARAVGPVGGDPGAPERLAAFDRKRALDVRARTAAVDLLNRSLLAAFLPVDIARSAGLLALSSIGPLRRFVMRQGLGA</sequence>
<dbReference type="InterPro" id="IPR036188">
    <property type="entry name" value="FAD/NAD-bd_sf"/>
</dbReference>